<dbReference type="SUPFAM" id="SSF48179">
    <property type="entry name" value="6-phosphogluconate dehydrogenase C-terminal domain-like"/>
    <property type="match status" value="1"/>
</dbReference>
<keyword evidence="11" id="KW-1185">Reference proteome</keyword>
<dbReference type="Gene3D" id="1.10.1040.10">
    <property type="entry name" value="N-(1-d-carboxylethyl)-l-norvaline Dehydrogenase, domain 2"/>
    <property type="match status" value="1"/>
</dbReference>
<dbReference type="PANTHER" id="PTHR22981:SF7">
    <property type="entry name" value="3-HYDROXYISOBUTYRATE DEHYDROGENASE, MITOCHONDRIAL"/>
    <property type="match status" value="1"/>
</dbReference>
<dbReference type="RefSeq" id="WP_011513844.1">
    <property type="nucleotide sequence ID" value="NC_007969.1"/>
</dbReference>
<dbReference type="Pfam" id="PF14833">
    <property type="entry name" value="NAD_binding_11"/>
    <property type="match status" value="1"/>
</dbReference>
<dbReference type="HOGENOM" id="CLU_035117_6_0_6"/>
<feature type="domain" description="3-hydroxyisobutyrate dehydrogenase-like NAD-binding" evidence="9">
    <location>
        <begin position="189"/>
        <end position="312"/>
    </location>
</feature>
<reference evidence="10" key="1">
    <citation type="submission" date="2006-03" db="EMBL/GenBank/DDBJ databases">
        <title>Complete sequence of chromosome of Psychrobacter cryohalolentis K5.</title>
        <authorList>
            <consortium name="US DOE Joint Genome Institute"/>
            <person name="Copeland A."/>
            <person name="Lucas S."/>
            <person name="Lapidus A."/>
            <person name="Barry K."/>
            <person name="Detter J.C."/>
            <person name="Glavina del Rio T."/>
            <person name="Hammon N."/>
            <person name="Israni S."/>
            <person name="Dalin E."/>
            <person name="Tice H."/>
            <person name="Pitluck S."/>
            <person name="Brettin T."/>
            <person name="Bruce D."/>
            <person name="Han C."/>
            <person name="Tapia R."/>
            <person name="Sims D.R."/>
            <person name="Gilna P."/>
            <person name="Schmutz J."/>
            <person name="Larimer F."/>
            <person name="Land M."/>
            <person name="Hauser L."/>
            <person name="Kyrpides N."/>
            <person name="Kim E."/>
            <person name="Richardson P."/>
        </authorList>
    </citation>
    <scope>NUCLEOTIDE SEQUENCE</scope>
    <source>
        <strain evidence="10">K5</strain>
    </source>
</reference>
<evidence type="ECO:0000313" key="10">
    <source>
        <dbReference type="EMBL" id="ABE75292.1"/>
    </source>
</evidence>
<evidence type="ECO:0000259" key="8">
    <source>
        <dbReference type="Pfam" id="PF03446"/>
    </source>
</evidence>
<gene>
    <name evidence="10" type="ordered locus">Pcryo_1513</name>
</gene>
<evidence type="ECO:0000259" key="9">
    <source>
        <dbReference type="Pfam" id="PF14833"/>
    </source>
</evidence>
<dbReference type="InterPro" id="IPR036291">
    <property type="entry name" value="NAD(P)-bd_dom_sf"/>
</dbReference>
<sequence>MATKDTGSSSTTTTDNDGNTAKPNIAFIGLGNMGGPMAANLLKAGYTLSVYDLSVEATARLQQAGANIAESPKDAAQNAQVIISMLPAGKHVHSVYLGEGSSDGLLVDLPKGTLVIDSSTIAAADARKVAEVASKLGIDFLDAPVSGGTGGAIAGTLTFIVGGDDAAFAKAEPILAVMGKNIFHAGEHGAGQVAKICNNMLLGILMAGTAEAINLGVKNGLDPKVLSDIMLQSSGRNWTLEVYNPYPQVMENVPSSNGYQGGFMSKLMQKDLNLAMQTAQDTHVETPMGAKATELYAAHTIENGDRDFSSIMARHDSSVLS</sequence>
<dbReference type="FunFam" id="1.10.1040.10:FF:000006">
    <property type="entry name" value="3-hydroxyisobutyrate dehydrogenase"/>
    <property type="match status" value="1"/>
</dbReference>
<proteinExistence type="inferred from homology"/>
<dbReference type="InterPro" id="IPR002204">
    <property type="entry name" value="3-OH-isobutyrate_DH-rel_CS"/>
</dbReference>
<dbReference type="EMBL" id="CP000323">
    <property type="protein sequence ID" value="ABE75292.1"/>
    <property type="molecule type" value="Genomic_DNA"/>
</dbReference>
<comment type="similarity">
    <text evidence="1 6">Belongs to the HIBADH-related family.</text>
</comment>
<evidence type="ECO:0000256" key="2">
    <source>
        <dbReference type="ARBA" id="ARBA00022456"/>
    </source>
</evidence>
<dbReference type="KEGG" id="pcr:Pcryo_1513"/>
<evidence type="ECO:0000256" key="5">
    <source>
        <dbReference type="PIRSR" id="PIRSR000103-1"/>
    </source>
</evidence>
<accession>Q1QAL1</accession>
<dbReference type="AlphaFoldDB" id="Q1QAL1"/>
<dbReference type="NCBIfam" id="TIGR01692">
    <property type="entry name" value="HIBADH"/>
    <property type="match status" value="1"/>
</dbReference>
<dbReference type="UniPathway" id="UPA00362"/>
<dbReference type="EC" id="1.1.1.31" evidence="6"/>
<dbReference type="InterPro" id="IPR013328">
    <property type="entry name" value="6PGD_dom2"/>
</dbReference>
<dbReference type="GO" id="GO:0008442">
    <property type="term" value="F:3-hydroxyisobutyrate dehydrogenase activity"/>
    <property type="evidence" value="ECO:0007669"/>
    <property type="project" value="UniProtKB-EC"/>
</dbReference>
<comment type="catalytic activity">
    <reaction evidence="6">
        <text>3-hydroxy-2-methylpropanoate + NAD(+) = 2-methyl-3-oxopropanoate + NADH + H(+)</text>
        <dbReference type="Rhea" id="RHEA:17681"/>
        <dbReference type="ChEBI" id="CHEBI:11805"/>
        <dbReference type="ChEBI" id="CHEBI:15378"/>
        <dbReference type="ChEBI" id="CHEBI:57540"/>
        <dbReference type="ChEBI" id="CHEBI:57700"/>
        <dbReference type="ChEBI" id="CHEBI:57945"/>
        <dbReference type="EC" id="1.1.1.31"/>
    </reaction>
</comment>
<dbReference type="InterPro" id="IPR008927">
    <property type="entry name" value="6-PGluconate_DH-like_C_sf"/>
</dbReference>
<dbReference type="GO" id="GO:0006574">
    <property type="term" value="P:L-valine catabolic process"/>
    <property type="evidence" value="ECO:0007669"/>
    <property type="project" value="UniProtKB-UniPathway"/>
</dbReference>
<evidence type="ECO:0000256" key="1">
    <source>
        <dbReference type="ARBA" id="ARBA00009080"/>
    </source>
</evidence>
<comment type="pathway">
    <text evidence="6">Amino-acid degradation; L-valine degradation.</text>
</comment>
<name>Q1QAL1_PSYCK</name>
<dbReference type="Pfam" id="PF03446">
    <property type="entry name" value="NAD_binding_2"/>
    <property type="match status" value="1"/>
</dbReference>
<organism evidence="10 11">
    <name type="scientific">Psychrobacter cryohalolentis (strain ATCC BAA-1226 / DSM 17306 / VKM B-2378 / K5)</name>
    <dbReference type="NCBI Taxonomy" id="335284"/>
    <lineage>
        <taxon>Bacteria</taxon>
        <taxon>Pseudomonadati</taxon>
        <taxon>Pseudomonadota</taxon>
        <taxon>Gammaproteobacteria</taxon>
        <taxon>Moraxellales</taxon>
        <taxon>Moraxellaceae</taxon>
        <taxon>Psychrobacter</taxon>
    </lineage>
</organism>
<evidence type="ECO:0000256" key="6">
    <source>
        <dbReference type="RuleBase" id="RU910714"/>
    </source>
</evidence>
<dbReference type="InterPro" id="IPR011548">
    <property type="entry name" value="HIBADH"/>
</dbReference>
<dbReference type="eggNOG" id="COG2084">
    <property type="taxonomic scope" value="Bacteria"/>
</dbReference>
<dbReference type="InterPro" id="IPR015815">
    <property type="entry name" value="HIBADH-related"/>
</dbReference>
<dbReference type="Gene3D" id="3.40.50.720">
    <property type="entry name" value="NAD(P)-binding Rossmann-like Domain"/>
    <property type="match status" value="1"/>
</dbReference>
<dbReference type="InterPro" id="IPR029154">
    <property type="entry name" value="HIBADH-like_NADP-bd"/>
</dbReference>
<dbReference type="GO" id="GO:0050661">
    <property type="term" value="F:NADP binding"/>
    <property type="evidence" value="ECO:0007669"/>
    <property type="project" value="InterPro"/>
</dbReference>
<evidence type="ECO:0000256" key="4">
    <source>
        <dbReference type="ARBA" id="ARBA00023027"/>
    </source>
</evidence>
<dbReference type="Proteomes" id="UP000002425">
    <property type="component" value="Chromosome"/>
</dbReference>
<feature type="region of interest" description="Disordered" evidence="7">
    <location>
        <begin position="1"/>
        <end position="21"/>
    </location>
</feature>
<evidence type="ECO:0000256" key="3">
    <source>
        <dbReference type="ARBA" id="ARBA00023002"/>
    </source>
</evidence>
<evidence type="ECO:0000313" key="11">
    <source>
        <dbReference type="Proteomes" id="UP000002425"/>
    </source>
</evidence>
<feature type="active site" evidence="5">
    <location>
        <position position="195"/>
    </location>
</feature>
<dbReference type="PANTHER" id="PTHR22981">
    <property type="entry name" value="3-HYDROXYISOBUTYRATE DEHYDROGENASE-RELATED"/>
    <property type="match status" value="1"/>
</dbReference>
<dbReference type="PROSITE" id="PS00895">
    <property type="entry name" value="3_HYDROXYISOBUT_DH"/>
    <property type="match status" value="1"/>
</dbReference>
<protein>
    <recommendedName>
        <fullName evidence="6">3-hydroxyisobutyrate dehydrogenase</fullName>
        <shortName evidence="6">HIBADH</shortName>
        <ecNumber evidence="6">1.1.1.31</ecNumber>
    </recommendedName>
</protein>
<dbReference type="STRING" id="335284.Pcryo_1513"/>
<keyword evidence="2 6" id="KW-0101">Branched-chain amino acid catabolism</keyword>
<dbReference type="InterPro" id="IPR006115">
    <property type="entry name" value="6PGDH_NADP-bd"/>
</dbReference>
<evidence type="ECO:0000256" key="7">
    <source>
        <dbReference type="SAM" id="MobiDB-lite"/>
    </source>
</evidence>
<dbReference type="PIRSF" id="PIRSF000103">
    <property type="entry name" value="HIBADH"/>
    <property type="match status" value="1"/>
</dbReference>
<keyword evidence="3 6" id="KW-0560">Oxidoreductase</keyword>
<feature type="domain" description="6-phosphogluconate dehydrogenase NADP-binding" evidence="8">
    <location>
        <begin position="24"/>
        <end position="186"/>
    </location>
</feature>
<keyword evidence="4 6" id="KW-0520">NAD</keyword>
<dbReference type="GO" id="GO:0051287">
    <property type="term" value="F:NAD binding"/>
    <property type="evidence" value="ECO:0007669"/>
    <property type="project" value="InterPro"/>
</dbReference>
<dbReference type="SUPFAM" id="SSF51735">
    <property type="entry name" value="NAD(P)-binding Rossmann-fold domains"/>
    <property type="match status" value="1"/>
</dbReference>